<gene>
    <name evidence="1" type="ORF">TM448B02823_0009</name>
</gene>
<reference evidence="1" key="1">
    <citation type="submission" date="2020-03" db="EMBL/GenBank/DDBJ databases">
        <title>The deep terrestrial virosphere.</title>
        <authorList>
            <person name="Holmfeldt K."/>
            <person name="Nilsson E."/>
            <person name="Simone D."/>
            <person name="Lopez-Fernandez M."/>
            <person name="Wu X."/>
            <person name="de Brujin I."/>
            <person name="Lundin D."/>
            <person name="Andersson A."/>
            <person name="Bertilsson S."/>
            <person name="Dopson M."/>
        </authorList>
    </citation>
    <scope>NUCLEOTIDE SEQUENCE</scope>
    <source>
        <strain evidence="1">TM448B02823</strain>
    </source>
</reference>
<dbReference type="AlphaFoldDB" id="A0A6M3XVL2"/>
<name>A0A6M3XVL2_9ZZZZ</name>
<accession>A0A6M3XVL2</accession>
<protein>
    <submittedName>
        <fullName evidence="1">Uncharacterized protein</fullName>
    </submittedName>
</protein>
<dbReference type="EMBL" id="MT144959">
    <property type="protein sequence ID" value="QJI01900.1"/>
    <property type="molecule type" value="Genomic_DNA"/>
</dbReference>
<organism evidence="1">
    <name type="scientific">viral metagenome</name>
    <dbReference type="NCBI Taxonomy" id="1070528"/>
    <lineage>
        <taxon>unclassified sequences</taxon>
        <taxon>metagenomes</taxon>
        <taxon>organismal metagenomes</taxon>
    </lineage>
</organism>
<evidence type="ECO:0000313" key="1">
    <source>
        <dbReference type="EMBL" id="QJI01900.1"/>
    </source>
</evidence>
<proteinExistence type="predicted"/>
<sequence length="73" mass="8578">MVKYYRGYDTHIVRSTTNGNVNGEGVEKNLDCPYFKHCKELLKKYEVYCTFLEGKGCLFLIKSPTQPRRIRRA</sequence>